<dbReference type="Proteomes" id="UP000321892">
    <property type="component" value="Chromosome"/>
</dbReference>
<dbReference type="PANTHER" id="PTHR32315">
    <property type="entry name" value="ADENINE PHOSPHORIBOSYLTRANSFERASE"/>
    <property type="match status" value="1"/>
</dbReference>
<dbReference type="UniPathway" id="UPA00588">
    <property type="reaction ID" value="UER00646"/>
</dbReference>
<dbReference type="GO" id="GO:0016208">
    <property type="term" value="F:AMP binding"/>
    <property type="evidence" value="ECO:0007669"/>
    <property type="project" value="TreeGrafter"/>
</dbReference>
<dbReference type="NCBIfam" id="NF002636">
    <property type="entry name" value="PRK02304.1-5"/>
    <property type="match status" value="1"/>
</dbReference>
<dbReference type="InterPro" id="IPR029057">
    <property type="entry name" value="PRTase-like"/>
</dbReference>
<dbReference type="FunFam" id="3.40.50.2020:FF:000021">
    <property type="entry name" value="Adenine phosphoribosyltransferase"/>
    <property type="match status" value="1"/>
</dbReference>
<evidence type="ECO:0000313" key="14">
    <source>
        <dbReference type="Proteomes" id="UP000321892"/>
    </source>
</evidence>
<dbReference type="GO" id="GO:0002055">
    <property type="term" value="F:adenine binding"/>
    <property type="evidence" value="ECO:0007669"/>
    <property type="project" value="TreeGrafter"/>
</dbReference>
<dbReference type="HAMAP" id="MF_00004">
    <property type="entry name" value="Aden_phosphoribosyltr"/>
    <property type="match status" value="1"/>
</dbReference>
<comment type="subcellular location">
    <subcellularLocation>
        <location evidence="3 11">Cytoplasm</location>
    </subcellularLocation>
</comment>
<evidence type="ECO:0000256" key="8">
    <source>
        <dbReference type="ARBA" id="ARBA00022676"/>
    </source>
</evidence>
<accession>A0A510JJU8</accession>
<evidence type="ECO:0000256" key="1">
    <source>
        <dbReference type="ARBA" id="ARBA00000868"/>
    </source>
</evidence>
<dbReference type="InterPro" id="IPR050054">
    <property type="entry name" value="UPRTase/APRTase"/>
</dbReference>
<dbReference type="Pfam" id="PF00156">
    <property type="entry name" value="Pribosyltran"/>
    <property type="match status" value="1"/>
</dbReference>
<dbReference type="InterPro" id="IPR000836">
    <property type="entry name" value="PRTase_dom"/>
</dbReference>
<dbReference type="Gene3D" id="3.40.50.2020">
    <property type="match status" value="1"/>
</dbReference>
<evidence type="ECO:0000256" key="5">
    <source>
        <dbReference type="ARBA" id="ARBA00008391"/>
    </source>
</evidence>
<dbReference type="GO" id="GO:0044209">
    <property type="term" value="P:AMP salvage"/>
    <property type="evidence" value="ECO:0007669"/>
    <property type="project" value="UniProtKB-UniRule"/>
</dbReference>
<dbReference type="GO" id="GO:0006166">
    <property type="term" value="P:purine ribonucleoside salvage"/>
    <property type="evidence" value="ECO:0007669"/>
    <property type="project" value="UniProtKB-UniRule"/>
</dbReference>
<evidence type="ECO:0000256" key="10">
    <source>
        <dbReference type="ARBA" id="ARBA00022726"/>
    </source>
</evidence>
<comment type="pathway">
    <text evidence="4 11">Purine metabolism; AMP biosynthesis via salvage pathway; AMP from adenine: step 1/1.</text>
</comment>
<dbReference type="PANTHER" id="PTHR32315:SF3">
    <property type="entry name" value="ADENINE PHOSPHORIBOSYLTRANSFERASE"/>
    <property type="match status" value="1"/>
</dbReference>
<dbReference type="NCBIfam" id="NF002634">
    <property type="entry name" value="PRK02304.1-3"/>
    <property type="match status" value="1"/>
</dbReference>
<comment type="function">
    <text evidence="2 11">Catalyzes a salvage reaction resulting in the formation of AMP, that is energically less costly than de novo synthesis.</text>
</comment>
<comment type="catalytic activity">
    <reaction evidence="1 11">
        <text>AMP + diphosphate = 5-phospho-alpha-D-ribose 1-diphosphate + adenine</text>
        <dbReference type="Rhea" id="RHEA:16609"/>
        <dbReference type="ChEBI" id="CHEBI:16708"/>
        <dbReference type="ChEBI" id="CHEBI:33019"/>
        <dbReference type="ChEBI" id="CHEBI:58017"/>
        <dbReference type="ChEBI" id="CHEBI:456215"/>
        <dbReference type="EC" id="2.4.2.7"/>
    </reaction>
</comment>
<dbReference type="RefSeq" id="WP_026745778.1">
    <property type="nucleotide sequence ID" value="NZ_AP019823.1"/>
</dbReference>
<evidence type="ECO:0000256" key="2">
    <source>
        <dbReference type="ARBA" id="ARBA00003968"/>
    </source>
</evidence>
<dbReference type="SUPFAM" id="SSF53271">
    <property type="entry name" value="PRTase-like"/>
    <property type="match status" value="1"/>
</dbReference>
<feature type="domain" description="Phosphoribosyltransferase" evidence="12">
    <location>
        <begin position="32"/>
        <end position="154"/>
    </location>
</feature>
<dbReference type="OrthoDB" id="9803963at2"/>
<dbReference type="CDD" id="cd06223">
    <property type="entry name" value="PRTases_typeI"/>
    <property type="match status" value="1"/>
</dbReference>
<reference evidence="13 14" key="1">
    <citation type="submission" date="2019-07" db="EMBL/GenBank/DDBJ databases">
        <title>Complete Genome Sequence of Leptotrichia hofstadii Strain JCM16775.</title>
        <authorList>
            <person name="Watanabe S."/>
            <person name="Cui L."/>
        </authorList>
    </citation>
    <scope>NUCLEOTIDE SEQUENCE [LARGE SCALE GENOMIC DNA]</scope>
    <source>
        <strain evidence="13 14">JCM16775</strain>
    </source>
</reference>
<comment type="subunit">
    <text evidence="11">Homodimer.</text>
</comment>
<evidence type="ECO:0000256" key="11">
    <source>
        <dbReference type="HAMAP-Rule" id="MF_00004"/>
    </source>
</evidence>
<protein>
    <recommendedName>
        <fullName evidence="6 11">Adenine phosphoribosyltransferase</fullName>
        <shortName evidence="11">APRT</shortName>
        <ecNumber evidence="6 11">2.4.2.7</ecNumber>
    </recommendedName>
</protein>
<comment type="similarity">
    <text evidence="5 11">Belongs to the purine/pyrimidine phosphoribosyltransferase family.</text>
</comment>
<keyword evidence="14" id="KW-1185">Reference proteome</keyword>
<evidence type="ECO:0000256" key="9">
    <source>
        <dbReference type="ARBA" id="ARBA00022679"/>
    </source>
</evidence>
<keyword evidence="10 11" id="KW-0660">Purine salvage</keyword>
<proteinExistence type="inferred from homology"/>
<evidence type="ECO:0000313" key="13">
    <source>
        <dbReference type="EMBL" id="BBM39466.1"/>
    </source>
</evidence>
<dbReference type="EMBL" id="AP019823">
    <property type="protein sequence ID" value="BBM39466.1"/>
    <property type="molecule type" value="Genomic_DNA"/>
</dbReference>
<dbReference type="NCBIfam" id="TIGR01090">
    <property type="entry name" value="apt"/>
    <property type="match status" value="1"/>
</dbReference>
<keyword evidence="8 11" id="KW-0328">Glycosyltransferase</keyword>
<evidence type="ECO:0000256" key="7">
    <source>
        <dbReference type="ARBA" id="ARBA00022490"/>
    </source>
</evidence>
<evidence type="ECO:0000256" key="6">
    <source>
        <dbReference type="ARBA" id="ARBA00011893"/>
    </source>
</evidence>
<dbReference type="GO" id="GO:0005737">
    <property type="term" value="C:cytoplasm"/>
    <property type="evidence" value="ECO:0007669"/>
    <property type="project" value="UniProtKB-SubCell"/>
</dbReference>
<sequence>MKIEEKEKIEKLIRSVKDFPEKGVIFRDITTALKDKEGLEIVIKDFTDRYKDKGIDYVVGADARGFIFGAAIAYNIGAGFVPARKPGKLPAEVESVEYSLEYGKNSIEIHKDAFGKGSKILIVDDLLATGGTAKAMAQLVEKLEAEVYELAFMIELSDLRGRDFLKGYEVYSQLKY</sequence>
<dbReference type="AlphaFoldDB" id="A0A510JJU8"/>
<evidence type="ECO:0000259" key="12">
    <source>
        <dbReference type="Pfam" id="PF00156"/>
    </source>
</evidence>
<dbReference type="InterPro" id="IPR005764">
    <property type="entry name" value="Ade_phspho_trans"/>
</dbReference>
<dbReference type="GO" id="GO:0003999">
    <property type="term" value="F:adenine phosphoribosyltransferase activity"/>
    <property type="evidence" value="ECO:0007669"/>
    <property type="project" value="UniProtKB-UniRule"/>
</dbReference>
<gene>
    <name evidence="11" type="primary">apt</name>
    <name evidence="13" type="ORF">JCM16775_2183</name>
</gene>
<evidence type="ECO:0000256" key="3">
    <source>
        <dbReference type="ARBA" id="ARBA00004496"/>
    </source>
</evidence>
<evidence type="ECO:0000256" key="4">
    <source>
        <dbReference type="ARBA" id="ARBA00004659"/>
    </source>
</evidence>
<dbReference type="GO" id="GO:0006168">
    <property type="term" value="P:adenine salvage"/>
    <property type="evidence" value="ECO:0007669"/>
    <property type="project" value="InterPro"/>
</dbReference>
<organism evidence="13 14">
    <name type="scientific">Leptotrichia hofstadii</name>
    <dbReference type="NCBI Taxonomy" id="157688"/>
    <lineage>
        <taxon>Bacteria</taxon>
        <taxon>Fusobacteriati</taxon>
        <taxon>Fusobacteriota</taxon>
        <taxon>Fusobacteriia</taxon>
        <taxon>Fusobacteriales</taxon>
        <taxon>Leptotrichiaceae</taxon>
        <taxon>Leptotrichia</taxon>
    </lineage>
</organism>
<dbReference type="KEGG" id="lhf:JCM16775_2183"/>
<dbReference type="EC" id="2.4.2.7" evidence="6 11"/>
<name>A0A510JJU8_9FUSO</name>
<keyword evidence="7 11" id="KW-0963">Cytoplasm</keyword>
<keyword evidence="9 11" id="KW-0808">Transferase</keyword>